<dbReference type="EMBL" id="CAEY01001581">
    <property type="status" value="NOT_ANNOTATED_CDS"/>
    <property type="molecule type" value="Genomic_DNA"/>
</dbReference>
<protein>
    <submittedName>
        <fullName evidence="1">Uncharacterized protein</fullName>
    </submittedName>
</protein>
<reference evidence="2" key="1">
    <citation type="submission" date="2011-08" db="EMBL/GenBank/DDBJ databases">
        <authorList>
            <person name="Rombauts S."/>
        </authorList>
    </citation>
    <scope>NUCLEOTIDE SEQUENCE</scope>
    <source>
        <strain evidence="2">London</strain>
    </source>
</reference>
<proteinExistence type="predicted"/>
<dbReference type="HOGENOM" id="CLU_1888434_0_0_1"/>
<reference evidence="1" key="2">
    <citation type="submission" date="2015-06" db="UniProtKB">
        <authorList>
            <consortium name="EnsemblMetazoa"/>
        </authorList>
    </citation>
    <scope>IDENTIFICATION</scope>
</reference>
<keyword evidence="2" id="KW-1185">Reference proteome</keyword>
<dbReference type="Proteomes" id="UP000015104">
    <property type="component" value="Unassembled WGS sequence"/>
</dbReference>
<name>T1K4W5_TETUR</name>
<dbReference type="AlphaFoldDB" id="T1K4W5"/>
<evidence type="ECO:0000313" key="1">
    <source>
        <dbReference type="EnsemblMetazoa" id="tetur05g04150.1"/>
    </source>
</evidence>
<evidence type="ECO:0000313" key="2">
    <source>
        <dbReference type="Proteomes" id="UP000015104"/>
    </source>
</evidence>
<organism evidence="1 2">
    <name type="scientific">Tetranychus urticae</name>
    <name type="common">Two-spotted spider mite</name>
    <dbReference type="NCBI Taxonomy" id="32264"/>
    <lineage>
        <taxon>Eukaryota</taxon>
        <taxon>Metazoa</taxon>
        <taxon>Ecdysozoa</taxon>
        <taxon>Arthropoda</taxon>
        <taxon>Chelicerata</taxon>
        <taxon>Arachnida</taxon>
        <taxon>Acari</taxon>
        <taxon>Acariformes</taxon>
        <taxon>Trombidiformes</taxon>
        <taxon>Prostigmata</taxon>
        <taxon>Eleutherengona</taxon>
        <taxon>Raphignathae</taxon>
        <taxon>Tetranychoidea</taxon>
        <taxon>Tetranychidae</taxon>
        <taxon>Tetranychus</taxon>
    </lineage>
</organism>
<dbReference type="EnsemblMetazoa" id="tetur05g04150.1">
    <property type="protein sequence ID" value="tetur05g04150.1"/>
    <property type="gene ID" value="tetur05g04150"/>
</dbReference>
<sequence>MIPSYESRARALELFVRPRRGIAPGIPLEGTQKLVGTYGQSPSCGSVGAGFAPTGTRFAPPAVLEWANLGIPYDAIEKATLCDDGIPLWFRSGQFACRRSGLSQKNQLFLKKPSRPRRRLYITTHGANKLHIIIA</sequence>
<accession>T1K4W5</accession>